<dbReference type="CDD" id="cd00102">
    <property type="entry name" value="IPT"/>
    <property type="match status" value="2"/>
</dbReference>
<dbReference type="Pfam" id="PF01833">
    <property type="entry name" value="TIG"/>
    <property type="match status" value="6"/>
</dbReference>
<accession>A0AAD9L461</accession>
<feature type="domain" description="IPT/TIG" evidence="3">
    <location>
        <begin position="824"/>
        <end position="912"/>
    </location>
</feature>
<dbReference type="Gene3D" id="2.60.40.420">
    <property type="entry name" value="Cupredoxins - blue copper proteins"/>
    <property type="match status" value="1"/>
</dbReference>
<name>A0AAD9L461_RIDPI</name>
<dbReference type="InterPro" id="IPR008972">
    <property type="entry name" value="Cupredoxin"/>
</dbReference>
<comment type="caution">
    <text evidence="4">The sequence shown here is derived from an EMBL/GenBank/DDBJ whole genome shotgun (WGS) entry which is preliminary data.</text>
</comment>
<protein>
    <recommendedName>
        <fullName evidence="3">IPT/TIG domain-containing protein</fullName>
    </recommendedName>
</protein>
<keyword evidence="1 2" id="KW-0732">Signal</keyword>
<dbReference type="PANTHER" id="PTHR46769">
    <property type="entry name" value="POLYCYSTIC KIDNEY AND HEPATIC DISEASE 1 (AUTOSOMAL RECESSIVE)-LIKE 1"/>
    <property type="match status" value="1"/>
</dbReference>
<feature type="signal peptide" evidence="2">
    <location>
        <begin position="1"/>
        <end position="37"/>
    </location>
</feature>
<feature type="domain" description="IPT/TIG" evidence="3">
    <location>
        <begin position="195"/>
        <end position="280"/>
    </location>
</feature>
<gene>
    <name evidence="4" type="ORF">NP493_337g01065</name>
</gene>
<dbReference type="FunFam" id="2.60.40.10:FF:001292">
    <property type="entry name" value="PKHD1 like 1"/>
    <property type="match status" value="1"/>
</dbReference>
<dbReference type="SUPFAM" id="SSF81296">
    <property type="entry name" value="E set domains"/>
    <property type="match status" value="5"/>
</dbReference>
<keyword evidence="5" id="KW-1185">Reference proteome</keyword>
<dbReference type="CDD" id="cd00603">
    <property type="entry name" value="IPT_PCSR"/>
    <property type="match status" value="4"/>
</dbReference>
<evidence type="ECO:0000256" key="2">
    <source>
        <dbReference type="SAM" id="SignalP"/>
    </source>
</evidence>
<dbReference type="SUPFAM" id="SSF49503">
    <property type="entry name" value="Cupredoxins"/>
    <property type="match status" value="1"/>
</dbReference>
<feature type="domain" description="IPT/TIG" evidence="3">
    <location>
        <begin position="1088"/>
        <end position="1167"/>
    </location>
</feature>
<reference evidence="4" key="1">
    <citation type="journal article" date="2023" name="Mol. Biol. Evol.">
        <title>Third-Generation Sequencing Reveals the Adaptive Role of the Epigenome in Three Deep-Sea Polychaetes.</title>
        <authorList>
            <person name="Perez M."/>
            <person name="Aroh O."/>
            <person name="Sun Y."/>
            <person name="Lan Y."/>
            <person name="Juniper S.K."/>
            <person name="Young C.R."/>
            <person name="Angers B."/>
            <person name="Qian P.Y."/>
        </authorList>
    </citation>
    <scope>NUCLEOTIDE SEQUENCE</scope>
    <source>
        <strain evidence="4">R07B-5</strain>
    </source>
</reference>
<dbReference type="Gene3D" id="2.60.40.10">
    <property type="entry name" value="Immunoglobulins"/>
    <property type="match status" value="6"/>
</dbReference>
<feature type="domain" description="IPT/TIG" evidence="3">
    <location>
        <begin position="915"/>
        <end position="1010"/>
    </location>
</feature>
<dbReference type="PANTHER" id="PTHR46769:SF2">
    <property type="entry name" value="FIBROCYSTIN-L ISOFORM 2 PRECURSOR-RELATED"/>
    <property type="match status" value="1"/>
</dbReference>
<evidence type="ECO:0000313" key="5">
    <source>
        <dbReference type="Proteomes" id="UP001209878"/>
    </source>
</evidence>
<dbReference type="SMART" id="SM00429">
    <property type="entry name" value="IPT"/>
    <property type="match status" value="4"/>
</dbReference>
<dbReference type="InterPro" id="IPR002909">
    <property type="entry name" value="IPT_dom"/>
</dbReference>
<dbReference type="EMBL" id="JAODUO010000337">
    <property type="protein sequence ID" value="KAK2182761.1"/>
    <property type="molecule type" value="Genomic_DNA"/>
</dbReference>
<organism evidence="4 5">
    <name type="scientific">Ridgeia piscesae</name>
    <name type="common">Tubeworm</name>
    <dbReference type="NCBI Taxonomy" id="27915"/>
    <lineage>
        <taxon>Eukaryota</taxon>
        <taxon>Metazoa</taxon>
        <taxon>Spiralia</taxon>
        <taxon>Lophotrochozoa</taxon>
        <taxon>Annelida</taxon>
        <taxon>Polychaeta</taxon>
        <taxon>Sedentaria</taxon>
        <taxon>Canalipalpata</taxon>
        <taxon>Sabellida</taxon>
        <taxon>Siboglinidae</taxon>
        <taxon>Ridgeia</taxon>
    </lineage>
</organism>
<dbReference type="InterPro" id="IPR014756">
    <property type="entry name" value="Ig_E-set"/>
</dbReference>
<proteinExistence type="predicted"/>
<dbReference type="Proteomes" id="UP001209878">
    <property type="component" value="Unassembled WGS sequence"/>
</dbReference>
<evidence type="ECO:0000256" key="1">
    <source>
        <dbReference type="ARBA" id="ARBA00022729"/>
    </source>
</evidence>
<feature type="chain" id="PRO_5042231213" description="IPT/TIG domain-containing protein" evidence="2">
    <location>
        <begin position="38"/>
        <end position="1386"/>
    </location>
</feature>
<evidence type="ECO:0000259" key="3">
    <source>
        <dbReference type="SMART" id="SM00429"/>
    </source>
</evidence>
<sequence length="1386" mass="150408">MNKVGLPEDGGGSGPAFVRLVVVFVIVLGAVTPRTDAASVSGVSPTYGSLNGGTRITIAGDGFARNQFNYGEGQENVGNNVTLVSDTRSYLCDMHKDGTHEKQITCYTRCVVDKLMTRTSVTVSGKIFTAYYSSDILTANSTNGITAKLLRAYMGGRNCELLDELGRIKELVLDGDSGDAQTGHFKCSVDSKYIEVTEVTPSSGGTEGGTFLHIHGTGLDDTTDAATQVLVGGAVCDIQSVTADEIVCLTPKPLDSDKTSFEGNRGWRLEIWNDHPLVTVDDIDEIAEMNETLDDYDVSYVEETKYDYRNNRHVARLSGYFVAPDNGKFTFYIKGEHMAKICFIEVLVSSGTHHGSSIEVGVQRSNCLYNADQTTWGRNEKQTITTSTIIQPEIQEIDLSGWPETQTSTQEVQTISIDTADATSRFRVGLSGVYTKLSSLVTIQPDTVSVKKEQNADTYNFTVTFKSDRGSWPLLDVVSTEDTELSVIVEQETMGVSSYTTVTFTYNGVRAPPVRVDADAAEVESSINSLLSVKCPDSIIELSEEATYLMRDYEDEFTGQYFEDGWRVRWMYSCLNVLELIRGRHDEASIVVLKKMNVMRNAVYTDLQYIYIDALYVGSEPTTGDPEAFIIARQLPPFRVKSLSVTSVANMTYRLEMQPWDCYQPDKFSTWNTKEGDVAVTRVQEASEGANGYFTLSWKNSDPVDVPADVNVEDMQALLQTNIPGMGVIKVEHDGDCIGRKWTITWLTVPGEQPLLEVTSTEKLRGLNVTVTVEQERAGGLFYNPLPGHLLRTPHDTPQVTVMVNDIPVKCSGNCSYTWDESKTPTVSAMSPTSGAAGVEVIVTGTGFDSATMENNVVKIGNITCTVSSATDTEIKCTAGMGPAGPRTVWVSVIGKGAAKVDEGVTMDFEYTAALTSISPTSGGIGGGIPVTVTGAGFDSSHVVKLDGSDICETRSVSLTNIICVVPAVSVDPVDVGAGWWHADGAVPVTIVKDGAVIAGSDGSVKFTYEDASTPKLTSQNTSTATPQGGQVVHIDITNLGTVSSVLVGNTSAPIITQDTNFVTILLPPLGDGIHQIYFGSLPSISVDFKVTDVSTTKCSVYGGCYVTITGSGFPENKDITQISFGRAPCKINSITNTEVQCQIDIARKVWFVDNSGIHPVYGERYLWNLPILTVEQGDEVDWSWEPPEYISGVSYRVEQTANATASAYDGSGFRSDEVSTPKGSFRYRFVELGTFYYWSGRINRKKHAMRGVVHVVAKKSYMESLTYKVGTIEPKYETSAAGRRKRSVDGCAVIPVTECTEADPSDFQVSFLTCLTSEMTSISPHQGTALDTIIITGSGFEASQDCTEVLVGDKPCLISSVSNTSIECKIDNTAELEIGFRYEVT</sequence>
<dbReference type="InterPro" id="IPR013783">
    <property type="entry name" value="Ig-like_fold"/>
</dbReference>
<dbReference type="InterPro" id="IPR052387">
    <property type="entry name" value="Fibrocystin"/>
</dbReference>
<evidence type="ECO:0000313" key="4">
    <source>
        <dbReference type="EMBL" id="KAK2182761.1"/>
    </source>
</evidence>